<feature type="domain" description="Zinc finger CHCC-type" evidence="1">
    <location>
        <begin position="65"/>
        <end position="103"/>
    </location>
</feature>
<reference evidence="4 5" key="1">
    <citation type="submission" date="2018-07" db="EMBL/GenBank/DDBJ databases">
        <title>Genome sequencing of oomycete isolates from Chile give support for New Zealand origin for Phytophthora kernoviae and make available the first Nothophytophthora sp. genome.</title>
        <authorList>
            <person name="Studholme D.J."/>
            <person name="Sanfuentes E."/>
            <person name="Panda P."/>
            <person name="Hill R."/>
            <person name="Sambles C."/>
            <person name="Grant M."/>
            <person name="Williams N.M."/>
            <person name="Mcdougal R.L."/>
        </authorList>
    </citation>
    <scope>NUCLEOTIDE SEQUENCE [LARGE SCALE GENOMIC DNA]</scope>
    <source>
        <strain evidence="3">Chile6</strain>
        <strain evidence="2">Chile7</strain>
    </source>
</reference>
<dbReference type="InterPro" id="IPR019401">
    <property type="entry name" value="Znf_CHCC"/>
</dbReference>
<accession>A0A3F2REN3</accession>
<gene>
    <name evidence="2" type="ORF">BBJ29_007078</name>
    <name evidence="3" type="ORF">BBP00_00008713</name>
</gene>
<evidence type="ECO:0000259" key="1">
    <source>
        <dbReference type="Pfam" id="PF10276"/>
    </source>
</evidence>
<dbReference type="Proteomes" id="UP000284657">
    <property type="component" value="Unassembled WGS sequence"/>
</dbReference>
<evidence type="ECO:0000313" key="2">
    <source>
        <dbReference type="EMBL" id="RLN45929.1"/>
    </source>
</evidence>
<evidence type="ECO:0000313" key="5">
    <source>
        <dbReference type="Proteomes" id="UP000284657"/>
    </source>
</evidence>
<dbReference type="Pfam" id="PF10276">
    <property type="entry name" value="zf-CHCC"/>
    <property type="match status" value="1"/>
</dbReference>
<protein>
    <recommendedName>
        <fullName evidence="1">Zinc finger CHCC-type domain-containing protein</fullName>
    </recommendedName>
</protein>
<sequence length="113" mass="12382">MLRRSSLAILTKTVRACAPRAAFRAQTASFSTIYDRQTPFEDVNRHRSDAEQRIAQVPVVEVAGNVAVCDGGGGALGHPVEYIQLDTVKYHTAQTCKYCGVRYKMKAGFHGGH</sequence>
<dbReference type="AlphaFoldDB" id="A0A3F2REN3"/>
<dbReference type="GO" id="GO:0005739">
    <property type="term" value="C:mitochondrion"/>
    <property type="evidence" value="ECO:0007669"/>
    <property type="project" value="GOC"/>
</dbReference>
<dbReference type="EMBL" id="MBDO02000472">
    <property type="protein sequence ID" value="RLN54953.1"/>
    <property type="molecule type" value="Genomic_DNA"/>
</dbReference>
<name>A0A3F2REN3_9STRA</name>
<dbReference type="FunFam" id="2.60.260.40:FF:000001">
    <property type="entry name" value="NADH dehydrogenase [ubiquinone] iron-sulfur protein 6, mitochondrial"/>
    <property type="match status" value="1"/>
</dbReference>
<dbReference type="OrthoDB" id="307899at2759"/>
<organism evidence="3 4">
    <name type="scientific">Phytophthora kernoviae</name>
    <dbReference type="NCBI Taxonomy" id="325452"/>
    <lineage>
        <taxon>Eukaryota</taxon>
        <taxon>Sar</taxon>
        <taxon>Stramenopiles</taxon>
        <taxon>Oomycota</taxon>
        <taxon>Peronosporomycetes</taxon>
        <taxon>Peronosporales</taxon>
        <taxon>Peronosporaceae</taxon>
        <taxon>Phytophthora</taxon>
    </lineage>
</organism>
<dbReference type="EMBL" id="MBAD02002619">
    <property type="protein sequence ID" value="RLN45929.1"/>
    <property type="molecule type" value="Genomic_DNA"/>
</dbReference>
<dbReference type="GO" id="GO:0006120">
    <property type="term" value="P:mitochondrial electron transport, NADH to ubiquinone"/>
    <property type="evidence" value="ECO:0007669"/>
    <property type="project" value="TreeGrafter"/>
</dbReference>
<comment type="caution">
    <text evidence="3">The sequence shown here is derived from an EMBL/GenBank/DDBJ whole genome shotgun (WGS) entry which is preliminary data.</text>
</comment>
<evidence type="ECO:0000313" key="4">
    <source>
        <dbReference type="Proteomes" id="UP000277300"/>
    </source>
</evidence>
<dbReference type="Gene3D" id="2.60.260.40">
    <property type="entry name" value="q5lls5 like domains"/>
    <property type="match status" value="1"/>
</dbReference>
<evidence type="ECO:0000313" key="3">
    <source>
        <dbReference type="EMBL" id="RLN54953.1"/>
    </source>
</evidence>
<dbReference type="PANTHER" id="PTHR13156:SF0">
    <property type="entry name" value="NADH DEHYDROGENASE [UBIQUINONE] IRON-SULFUR PROTEIN 6, MITOCHONDRIAL"/>
    <property type="match status" value="1"/>
</dbReference>
<dbReference type="PANTHER" id="PTHR13156">
    <property type="entry name" value="NADH-UBIQUINONE OXIDOREDUCTASE 13 KD-A SUBUNIT"/>
    <property type="match status" value="1"/>
</dbReference>
<dbReference type="Proteomes" id="UP000277300">
    <property type="component" value="Unassembled WGS sequence"/>
</dbReference>
<proteinExistence type="predicted"/>